<sequence>MIILSYMSYEIYKKNICSNCGRIGHESKYCHEPITSYGIINIRIVDEIHEHVFLRERFSTLANTYYKIISKKYPSIKCYISNNINLIKNNQNFKLDNYMIPYDNDHHIHRFCFYKDKIMFQMVSRKFSLGYIEFMRGKYDISDVKSIINLFEQMTENEINNIRISDFDDILYDFINRKNEPKEIVLNRIYEGRYSIEYCEAKVKFNMLLKPSDDNNVPWGLNFYTKIKPRWKKPEWGFPKGRREKKTEENLVCACREFEEETGYKKDDYSILNKIEPIEEKLIGTNGINYKHIYYLALDNLNNDNKITEYDTFEIGDIRWFTYHEAMSHIRPYHHDKQRILTKVYLFILNYLIEYGNDFFN</sequence>
<dbReference type="EMBL" id="MN740556">
    <property type="protein sequence ID" value="QHU33252.1"/>
    <property type="molecule type" value="Genomic_DNA"/>
</dbReference>
<dbReference type="PANTHER" id="PTHR21340:SF0">
    <property type="entry name" value="BIS(5'-NUCLEOSYL)-TETRAPHOSPHATASE [ASYMMETRICAL]"/>
    <property type="match status" value="1"/>
</dbReference>
<feature type="domain" description="CCHC-type" evidence="2">
    <location>
        <begin position="17"/>
        <end position="30"/>
    </location>
</feature>
<organism evidence="4">
    <name type="scientific">viral metagenome</name>
    <dbReference type="NCBI Taxonomy" id="1070528"/>
    <lineage>
        <taxon>unclassified sequences</taxon>
        <taxon>metagenomes</taxon>
        <taxon>organismal metagenomes</taxon>
    </lineage>
</organism>
<proteinExistence type="predicted"/>
<dbReference type="Pfam" id="PF00293">
    <property type="entry name" value="NUDIX"/>
    <property type="match status" value="1"/>
</dbReference>
<dbReference type="GO" id="GO:0006167">
    <property type="term" value="P:AMP biosynthetic process"/>
    <property type="evidence" value="ECO:0007669"/>
    <property type="project" value="TreeGrafter"/>
</dbReference>
<accession>A0A6C0LVJ9</accession>
<dbReference type="PROSITE" id="PS50158">
    <property type="entry name" value="ZF_CCHC"/>
    <property type="match status" value="1"/>
</dbReference>
<keyword evidence="1" id="KW-0378">Hydrolase</keyword>
<dbReference type="PANTHER" id="PTHR21340">
    <property type="entry name" value="DIADENOSINE 5,5-P1,P4-TETRAPHOSPHATE PYROPHOSPHOHYDROLASE MUTT"/>
    <property type="match status" value="1"/>
</dbReference>
<dbReference type="PROSITE" id="PS51462">
    <property type="entry name" value="NUDIX"/>
    <property type="match status" value="1"/>
</dbReference>
<dbReference type="GO" id="GO:0006754">
    <property type="term" value="P:ATP biosynthetic process"/>
    <property type="evidence" value="ECO:0007669"/>
    <property type="project" value="TreeGrafter"/>
</dbReference>
<evidence type="ECO:0000313" key="4">
    <source>
        <dbReference type="EMBL" id="QHU33252.1"/>
    </source>
</evidence>
<dbReference type="AlphaFoldDB" id="A0A6C0LVJ9"/>
<evidence type="ECO:0000259" key="2">
    <source>
        <dbReference type="PROSITE" id="PS50158"/>
    </source>
</evidence>
<dbReference type="InterPro" id="IPR015797">
    <property type="entry name" value="NUDIX_hydrolase-like_dom_sf"/>
</dbReference>
<feature type="domain" description="Nudix hydrolase" evidence="3">
    <location>
        <begin position="165"/>
        <end position="346"/>
    </location>
</feature>
<dbReference type="Gene3D" id="3.90.79.10">
    <property type="entry name" value="Nucleoside Triphosphate Pyrophosphohydrolase"/>
    <property type="match status" value="1"/>
</dbReference>
<dbReference type="InterPro" id="IPR051325">
    <property type="entry name" value="Nudix_hydrolase_domain"/>
</dbReference>
<dbReference type="InterPro" id="IPR001878">
    <property type="entry name" value="Znf_CCHC"/>
</dbReference>
<dbReference type="GO" id="GO:0008270">
    <property type="term" value="F:zinc ion binding"/>
    <property type="evidence" value="ECO:0007669"/>
    <property type="project" value="InterPro"/>
</dbReference>
<evidence type="ECO:0000259" key="3">
    <source>
        <dbReference type="PROSITE" id="PS51462"/>
    </source>
</evidence>
<evidence type="ECO:0000256" key="1">
    <source>
        <dbReference type="ARBA" id="ARBA00022801"/>
    </source>
</evidence>
<reference evidence="4" key="1">
    <citation type="journal article" date="2020" name="Nature">
        <title>Giant virus diversity and host interactions through global metagenomics.</title>
        <authorList>
            <person name="Schulz F."/>
            <person name="Roux S."/>
            <person name="Paez-Espino D."/>
            <person name="Jungbluth S."/>
            <person name="Walsh D.A."/>
            <person name="Denef V.J."/>
            <person name="McMahon K.D."/>
            <person name="Konstantinidis K.T."/>
            <person name="Eloe-Fadrosh E.A."/>
            <person name="Kyrpides N.C."/>
            <person name="Woyke T."/>
        </authorList>
    </citation>
    <scope>NUCLEOTIDE SEQUENCE</scope>
    <source>
        <strain evidence="4">GVMAG-S-1014582-52</strain>
    </source>
</reference>
<evidence type="ECO:0008006" key="5">
    <source>
        <dbReference type="Google" id="ProtNLM"/>
    </source>
</evidence>
<dbReference type="InterPro" id="IPR000086">
    <property type="entry name" value="NUDIX_hydrolase_dom"/>
</dbReference>
<dbReference type="GO" id="GO:0004081">
    <property type="term" value="F:bis(5'-nucleosyl)-tetraphosphatase (asymmetrical) activity"/>
    <property type="evidence" value="ECO:0007669"/>
    <property type="project" value="TreeGrafter"/>
</dbReference>
<dbReference type="GO" id="GO:0003676">
    <property type="term" value="F:nucleic acid binding"/>
    <property type="evidence" value="ECO:0007669"/>
    <property type="project" value="InterPro"/>
</dbReference>
<dbReference type="SUPFAM" id="SSF55811">
    <property type="entry name" value="Nudix"/>
    <property type="match status" value="1"/>
</dbReference>
<protein>
    <recommendedName>
        <fullName evidence="5">Nudix hydrolase domain-containing protein</fullName>
    </recommendedName>
</protein>
<name>A0A6C0LVJ9_9ZZZZ</name>